<dbReference type="NCBIfam" id="NF033545">
    <property type="entry name" value="transpos_IS630"/>
    <property type="match status" value="1"/>
</dbReference>
<dbReference type="Pfam" id="PF13565">
    <property type="entry name" value="HTH_32"/>
    <property type="match status" value="1"/>
</dbReference>
<dbReference type="InterPro" id="IPR009057">
    <property type="entry name" value="Homeodomain-like_sf"/>
</dbReference>
<feature type="domain" description="Tc1-like transposase DDE" evidence="1">
    <location>
        <begin position="172"/>
        <end position="320"/>
    </location>
</feature>
<dbReference type="SUPFAM" id="SSF46689">
    <property type="entry name" value="Homeodomain-like"/>
    <property type="match status" value="1"/>
</dbReference>
<dbReference type="InterPro" id="IPR038717">
    <property type="entry name" value="Tc1-like_DDE_dom"/>
</dbReference>
<dbReference type="InterPro" id="IPR047655">
    <property type="entry name" value="Transpos_IS630-like"/>
</dbReference>
<dbReference type="Pfam" id="PF13358">
    <property type="entry name" value="DDE_3"/>
    <property type="match status" value="1"/>
</dbReference>
<dbReference type="EMBL" id="JBHLYR010000098">
    <property type="protein sequence ID" value="MFB9995503.1"/>
    <property type="molecule type" value="Genomic_DNA"/>
</dbReference>
<sequence length="349" mass="39967">MSDEERQQLTDMTRKGVHSARVMTRARLLLLSDQGLLDQDVAQRQDVNAATVASIRRKYVEGGLEAALYEKSRPKQPPKLNAQQTAILIAEVCSTPEGREKWTMQLLADRLVTLGVVDSISDETVRRTLKKNALKPWQVQSWCVAQVGADFVWRMEAVLDTYAQPYDASRPVICFDEKSYQLLDHVHDPLPPVPGVPARVDHEYKRCGTVNFFVAFEPLTGQRTVTVTERRGNAEFAAQLQALELRYREAEKITLVLDQLSTHTPAALYQHLPAEEARRLSRRFEWMYTPKHASWLNMAELEWSALQRQCLGQRLASKEAVEHEIQAWETDRNARSVRVNWQFSTQTAR</sequence>
<protein>
    <submittedName>
        <fullName evidence="2">IS630 family transposase</fullName>
    </submittedName>
</protein>
<evidence type="ECO:0000259" key="1">
    <source>
        <dbReference type="Pfam" id="PF13358"/>
    </source>
</evidence>
<name>A0ABV6B6X7_9DEIO</name>
<evidence type="ECO:0000313" key="2">
    <source>
        <dbReference type="EMBL" id="MFB9995503.1"/>
    </source>
</evidence>
<organism evidence="2 3">
    <name type="scientific">Deinococcus oregonensis</name>
    <dbReference type="NCBI Taxonomy" id="1805970"/>
    <lineage>
        <taxon>Bacteria</taxon>
        <taxon>Thermotogati</taxon>
        <taxon>Deinococcota</taxon>
        <taxon>Deinococci</taxon>
        <taxon>Deinococcales</taxon>
        <taxon>Deinococcaceae</taxon>
        <taxon>Deinococcus</taxon>
    </lineage>
</organism>
<proteinExistence type="predicted"/>
<comment type="caution">
    <text evidence="2">The sequence shown here is derived from an EMBL/GenBank/DDBJ whole genome shotgun (WGS) entry which is preliminary data.</text>
</comment>
<reference evidence="2 3" key="1">
    <citation type="submission" date="2024-09" db="EMBL/GenBank/DDBJ databases">
        <authorList>
            <person name="Sun Q."/>
            <person name="Mori K."/>
        </authorList>
    </citation>
    <scope>NUCLEOTIDE SEQUENCE [LARGE SCALE GENOMIC DNA]</scope>
    <source>
        <strain evidence="2 3">JCM 13503</strain>
    </source>
</reference>
<dbReference type="Proteomes" id="UP001589733">
    <property type="component" value="Unassembled WGS sequence"/>
</dbReference>
<feature type="non-terminal residue" evidence="2">
    <location>
        <position position="349"/>
    </location>
</feature>
<gene>
    <name evidence="2" type="ORF">ACFFLM_26585</name>
</gene>
<evidence type="ECO:0000313" key="3">
    <source>
        <dbReference type="Proteomes" id="UP001589733"/>
    </source>
</evidence>
<keyword evidence="3" id="KW-1185">Reference proteome</keyword>
<dbReference type="RefSeq" id="WP_380017506.1">
    <property type="nucleotide sequence ID" value="NZ_JBHLYR010000098.1"/>
</dbReference>
<accession>A0ABV6B6X7</accession>